<keyword evidence="4" id="KW-1185">Reference proteome</keyword>
<name>A0AAD2FAC2_9RALS</name>
<organism evidence="2 5">
    <name type="scientific">Ralstonia flatus</name>
    <dbReference type="NCBI Taxonomy" id="3058601"/>
    <lineage>
        <taxon>Bacteria</taxon>
        <taxon>Pseudomonadati</taxon>
        <taxon>Pseudomonadota</taxon>
        <taxon>Betaproteobacteria</taxon>
        <taxon>Burkholderiales</taxon>
        <taxon>Burkholderiaceae</taxon>
        <taxon>Ralstonia</taxon>
    </lineage>
</organism>
<dbReference type="NCBIfam" id="NF033419">
    <property type="entry name" value="T6SS_TagK_dom"/>
    <property type="match status" value="1"/>
</dbReference>
<reference evidence="2 4" key="1">
    <citation type="submission" date="2023-07" db="EMBL/GenBank/DDBJ databases">
        <authorList>
            <person name="Peeters C."/>
        </authorList>
    </citation>
    <scope>NUCLEOTIDE SEQUENCE</scope>
    <source>
        <strain evidence="3 4">LMG 32965</strain>
        <strain evidence="2">R-77567</strain>
    </source>
</reference>
<evidence type="ECO:0008006" key="6">
    <source>
        <dbReference type="Google" id="ProtNLM"/>
    </source>
</evidence>
<evidence type="ECO:0000313" key="3">
    <source>
        <dbReference type="EMBL" id="CAJ0897113.1"/>
    </source>
</evidence>
<sequence>MSNQQRHSSTGGNLDDLVPTSEASPWKGCVDDPFSILRTNSATPLPAVPDAAAESTDVLAVLSREAAAVLRNPELAKVNWYLASPKGELVQPAGHTDDPMPADASAKDASLLDLLAGPTRIESLIGGPDSLGAPLFAAPAMPDVLHLFAGDILVPDRRGIKAALTKREHHLVSMDSAYHPAPAQPQEPNSHDD</sequence>
<feature type="compositionally biased region" description="Polar residues" evidence="1">
    <location>
        <begin position="1"/>
        <end position="12"/>
    </location>
</feature>
<dbReference type="EMBL" id="CAUDKO010000012">
    <property type="protein sequence ID" value="CAJ0890566.1"/>
    <property type="molecule type" value="Genomic_DNA"/>
</dbReference>
<protein>
    <recommendedName>
        <fullName evidence="6">TagK domain-containing protein</fullName>
    </recommendedName>
</protein>
<dbReference type="RefSeq" id="WP_316857582.1">
    <property type="nucleotide sequence ID" value="NZ_CAUDKO010000012.1"/>
</dbReference>
<dbReference type="Proteomes" id="UP001189792">
    <property type="component" value="Unassembled WGS sequence"/>
</dbReference>
<evidence type="ECO:0000313" key="2">
    <source>
        <dbReference type="EMBL" id="CAJ0890566.1"/>
    </source>
</evidence>
<feature type="region of interest" description="Disordered" evidence="1">
    <location>
        <begin position="1"/>
        <end position="24"/>
    </location>
</feature>
<dbReference type="Proteomes" id="UP001190491">
    <property type="component" value="Unassembled WGS sequence"/>
</dbReference>
<accession>A0AAD2FAC2</accession>
<dbReference type="InterPro" id="IPR047914">
    <property type="entry name" value="TagK-like_C"/>
</dbReference>
<gene>
    <name evidence="3" type="ORF">R77564_04064</name>
    <name evidence="2" type="ORF">R77567_04198</name>
</gene>
<evidence type="ECO:0000313" key="4">
    <source>
        <dbReference type="Proteomes" id="UP001189792"/>
    </source>
</evidence>
<dbReference type="AlphaFoldDB" id="A0AAD2FAC2"/>
<evidence type="ECO:0000256" key="1">
    <source>
        <dbReference type="SAM" id="MobiDB-lite"/>
    </source>
</evidence>
<proteinExistence type="predicted"/>
<comment type="caution">
    <text evidence="2">The sequence shown here is derived from an EMBL/GenBank/DDBJ whole genome shotgun (WGS) entry which is preliminary data.</text>
</comment>
<evidence type="ECO:0000313" key="5">
    <source>
        <dbReference type="Proteomes" id="UP001190491"/>
    </source>
</evidence>
<dbReference type="EMBL" id="CAUDLI010000010">
    <property type="protein sequence ID" value="CAJ0897113.1"/>
    <property type="molecule type" value="Genomic_DNA"/>
</dbReference>